<keyword evidence="2" id="KW-1185">Reference proteome</keyword>
<evidence type="ECO:0000313" key="2">
    <source>
        <dbReference type="Proteomes" id="UP001321760"/>
    </source>
</evidence>
<dbReference type="Pfam" id="PF03243">
    <property type="entry name" value="MerB"/>
    <property type="match status" value="1"/>
</dbReference>
<dbReference type="InterPro" id="IPR004927">
    <property type="entry name" value="MerB"/>
</dbReference>
<dbReference type="GO" id="GO:0018836">
    <property type="term" value="F:alkylmercury lyase activity"/>
    <property type="evidence" value="ECO:0007669"/>
    <property type="project" value="InterPro"/>
</dbReference>
<comment type="caution">
    <text evidence="1">The sequence shown here is derived from an EMBL/GenBank/DDBJ whole genome shotgun (WGS) entry which is preliminary data.</text>
</comment>
<dbReference type="EMBL" id="MU865980">
    <property type="protein sequence ID" value="KAK4444183.1"/>
    <property type="molecule type" value="Genomic_DNA"/>
</dbReference>
<reference evidence="1" key="1">
    <citation type="journal article" date="2023" name="Mol. Phylogenet. Evol.">
        <title>Genome-scale phylogeny and comparative genomics of the fungal order Sordariales.</title>
        <authorList>
            <person name="Hensen N."/>
            <person name="Bonometti L."/>
            <person name="Westerberg I."/>
            <person name="Brannstrom I.O."/>
            <person name="Guillou S."/>
            <person name="Cros-Aarteil S."/>
            <person name="Calhoun S."/>
            <person name="Haridas S."/>
            <person name="Kuo A."/>
            <person name="Mondo S."/>
            <person name="Pangilinan J."/>
            <person name="Riley R."/>
            <person name="LaButti K."/>
            <person name="Andreopoulos B."/>
            <person name="Lipzen A."/>
            <person name="Chen C."/>
            <person name="Yan M."/>
            <person name="Daum C."/>
            <person name="Ng V."/>
            <person name="Clum A."/>
            <person name="Steindorff A."/>
            <person name="Ohm R.A."/>
            <person name="Martin F."/>
            <person name="Silar P."/>
            <person name="Natvig D.O."/>
            <person name="Lalanne C."/>
            <person name="Gautier V."/>
            <person name="Ament-Velasquez S.L."/>
            <person name="Kruys A."/>
            <person name="Hutchinson M.I."/>
            <person name="Powell A.J."/>
            <person name="Barry K."/>
            <person name="Miller A.N."/>
            <person name="Grigoriev I.V."/>
            <person name="Debuchy R."/>
            <person name="Gladieux P."/>
            <person name="Hiltunen Thoren M."/>
            <person name="Johannesson H."/>
        </authorList>
    </citation>
    <scope>NUCLEOTIDE SEQUENCE</scope>
    <source>
        <strain evidence="1">PSN243</strain>
    </source>
</reference>
<proteinExistence type="predicted"/>
<sequence>MNNSTLHAFIITTFLTLQRPPNASEIASHFNSTESDVGRALRILADYHGVVLHPNSDRIWIAHPFSATPTTCVVSAGTRQWWGNCVWCSLGVIHLAGGTATLETRLGGIGDAVAVRVENGELLDKKFVVHFPVPMRKAWENVVYTCSVQLLFRNEGKVDEWCAKRGIERGDVRPIEQVWKFARDWYGRHTEEDWTKWTTKEAGELFGRHGLSGPIWALEEKEGRF</sequence>
<dbReference type="InterPro" id="IPR053717">
    <property type="entry name" value="MerB_lyase_sf"/>
</dbReference>
<dbReference type="SUPFAM" id="SSF160387">
    <property type="entry name" value="NosL/MerB-like"/>
    <property type="match status" value="1"/>
</dbReference>
<organism evidence="1 2">
    <name type="scientific">Podospora aff. communis PSN243</name>
    <dbReference type="NCBI Taxonomy" id="3040156"/>
    <lineage>
        <taxon>Eukaryota</taxon>
        <taxon>Fungi</taxon>
        <taxon>Dikarya</taxon>
        <taxon>Ascomycota</taxon>
        <taxon>Pezizomycotina</taxon>
        <taxon>Sordariomycetes</taxon>
        <taxon>Sordariomycetidae</taxon>
        <taxon>Sordariales</taxon>
        <taxon>Podosporaceae</taxon>
        <taxon>Podospora</taxon>
    </lineage>
</organism>
<name>A0AAV9G7R3_9PEZI</name>
<accession>A0AAV9G7R3</accession>
<feature type="non-terminal residue" evidence="1">
    <location>
        <position position="1"/>
    </location>
</feature>
<dbReference type="AlphaFoldDB" id="A0AAV9G7R3"/>
<protein>
    <submittedName>
        <fullName evidence="1">Alkylmercury lyase-domain-containing protein</fullName>
    </submittedName>
</protein>
<evidence type="ECO:0000313" key="1">
    <source>
        <dbReference type="EMBL" id="KAK4444183.1"/>
    </source>
</evidence>
<dbReference type="Gene3D" id="3.30.450.410">
    <property type="match status" value="1"/>
</dbReference>
<dbReference type="Proteomes" id="UP001321760">
    <property type="component" value="Unassembled WGS sequence"/>
</dbReference>
<reference evidence="1" key="2">
    <citation type="submission" date="2023-05" db="EMBL/GenBank/DDBJ databases">
        <authorList>
            <consortium name="Lawrence Berkeley National Laboratory"/>
            <person name="Steindorff A."/>
            <person name="Hensen N."/>
            <person name="Bonometti L."/>
            <person name="Westerberg I."/>
            <person name="Brannstrom I.O."/>
            <person name="Guillou S."/>
            <person name="Cros-Aarteil S."/>
            <person name="Calhoun S."/>
            <person name="Haridas S."/>
            <person name="Kuo A."/>
            <person name="Mondo S."/>
            <person name="Pangilinan J."/>
            <person name="Riley R."/>
            <person name="Labutti K."/>
            <person name="Andreopoulos B."/>
            <person name="Lipzen A."/>
            <person name="Chen C."/>
            <person name="Yanf M."/>
            <person name="Daum C."/>
            <person name="Ng V."/>
            <person name="Clum A."/>
            <person name="Ohm R."/>
            <person name="Martin F."/>
            <person name="Silar P."/>
            <person name="Natvig D."/>
            <person name="Lalanne C."/>
            <person name="Gautier V."/>
            <person name="Ament-Velasquez S.L."/>
            <person name="Kruys A."/>
            <person name="Hutchinson M.I."/>
            <person name="Powell A.J."/>
            <person name="Barry K."/>
            <person name="Miller A.N."/>
            <person name="Grigoriev I.V."/>
            <person name="Debuchy R."/>
            <person name="Gladieux P."/>
            <person name="Thoren M.H."/>
            <person name="Johannesson H."/>
        </authorList>
    </citation>
    <scope>NUCLEOTIDE SEQUENCE</scope>
    <source>
        <strain evidence="1">PSN243</strain>
    </source>
</reference>
<gene>
    <name evidence="1" type="ORF">QBC34DRAFT_442693</name>
</gene>
<keyword evidence="1" id="KW-0456">Lyase</keyword>